<dbReference type="OrthoDB" id="77614at2759"/>
<evidence type="ECO:0000313" key="1">
    <source>
        <dbReference type="EMBL" id="KAG7384900.1"/>
    </source>
</evidence>
<keyword evidence="2" id="KW-1185">Reference proteome</keyword>
<dbReference type="AlphaFoldDB" id="A0A8T1VYD4"/>
<organism evidence="1 2">
    <name type="scientific">Phytophthora pseudosyringae</name>
    <dbReference type="NCBI Taxonomy" id="221518"/>
    <lineage>
        <taxon>Eukaryota</taxon>
        <taxon>Sar</taxon>
        <taxon>Stramenopiles</taxon>
        <taxon>Oomycota</taxon>
        <taxon>Peronosporomycetes</taxon>
        <taxon>Peronosporales</taxon>
        <taxon>Peronosporaceae</taxon>
        <taxon>Phytophthora</taxon>
    </lineage>
</organism>
<accession>A0A8T1VYD4</accession>
<proteinExistence type="predicted"/>
<protein>
    <submittedName>
        <fullName evidence="1">Uncharacterized protein</fullName>
    </submittedName>
</protein>
<sequence length="682" mass="74518">MEPASALLELVRDAAGGAQSSHLSECALLDRLESVKKQLRLSAISSESSAIAACHVTAQVLAFLVQHGPVPAQRASSKWHKRVLLLETTVASASMSIASSGDADWGPESDDRGDLCSLHKRLLQRLWETPQTPQEDTNAVAVVTKLCVLLAICWLCYDRVGNLTKAEELLTLCGDFCLAHESTKKLAKWPLFLLGLVRLVEKQDYDRALGCFRGAVERCGHSEGEEGVLFYWYAVALIRKGDSDGAVSALETCIRVNYEPAACVSLQALLSLQAMDFHAAAEQLQRALEIDVEQSRSMFNYALLMKRMDNFEAQQLLLECIVESHGNGDNGQAADKKRKHPGDDNGPSISAKVSTALFGDGDLASLLPSRLSSVNMSIVHLQLAVAAMESGSWLVSKQHFEAFFGVGDPRKTPNAVLEAARDYVYVLLQCKLPSLALRKCEQYLLKYEASNTANEDNVMVAMLLLHLYKADALLCLERVGECCEYLQRTVQPKIQGIVQEAGANVADAASVEIVSCHTQLLNNIAVVVACCAGVDTAISLLQEGLQLYPDCLAIKFNLVLLLWRKDDKTTAVALWMKTRGWDLRSNIKESKRTSGDTSALDIATTYHNAAVSASTSQAPPILEHVQGILDGEGGVSAQQLVYLDALIMNFWRKMRNSQLVDTSLQYVKYLESLGITDTPLDG</sequence>
<dbReference type="Proteomes" id="UP000694044">
    <property type="component" value="Unassembled WGS sequence"/>
</dbReference>
<reference evidence="1" key="1">
    <citation type="submission" date="2021-02" db="EMBL/GenBank/DDBJ databases">
        <authorList>
            <person name="Palmer J.M."/>
        </authorList>
    </citation>
    <scope>NUCLEOTIDE SEQUENCE</scope>
    <source>
        <strain evidence="1">SCRP734</strain>
    </source>
</reference>
<dbReference type="EMBL" id="JAGDFM010000135">
    <property type="protein sequence ID" value="KAG7384900.1"/>
    <property type="molecule type" value="Genomic_DNA"/>
</dbReference>
<comment type="caution">
    <text evidence="1">The sequence shown here is derived from an EMBL/GenBank/DDBJ whole genome shotgun (WGS) entry which is preliminary data.</text>
</comment>
<evidence type="ECO:0000313" key="2">
    <source>
        <dbReference type="Proteomes" id="UP000694044"/>
    </source>
</evidence>
<name>A0A8T1VYD4_9STRA</name>
<gene>
    <name evidence="1" type="ORF">PHYPSEUDO_002121</name>
</gene>